<dbReference type="GO" id="GO:0051377">
    <property type="term" value="F:mannose-ethanolamine phosphotransferase activity"/>
    <property type="evidence" value="ECO:0007669"/>
    <property type="project" value="TreeGrafter"/>
</dbReference>
<dbReference type="Pfam" id="PF01663">
    <property type="entry name" value="Phosphodiest"/>
    <property type="match status" value="1"/>
</dbReference>
<name>T0L0P1_9MICR</name>
<evidence type="ECO:0000313" key="3">
    <source>
        <dbReference type="Proteomes" id="UP000053780"/>
    </source>
</evidence>
<dbReference type="SUPFAM" id="SSF53649">
    <property type="entry name" value="Alkaline phosphatase-like"/>
    <property type="match status" value="1"/>
</dbReference>
<accession>T0L0P1</accession>
<dbReference type="Proteomes" id="UP000053780">
    <property type="component" value="Unassembled WGS sequence"/>
</dbReference>
<dbReference type="InterPro" id="IPR039524">
    <property type="entry name" value="PIGO/GPI13"/>
</dbReference>
<keyword evidence="1" id="KW-1133">Transmembrane helix</keyword>
<dbReference type="PANTHER" id="PTHR23071:SF1">
    <property type="entry name" value="GPI ETHANOLAMINE PHOSPHATE TRANSFERASE 3"/>
    <property type="match status" value="1"/>
</dbReference>
<dbReference type="VEuPathDB" id="MicrosporidiaDB:NAPIS_ORF01297"/>
<feature type="transmembrane region" description="Helical" evidence="1">
    <location>
        <begin position="417"/>
        <end position="435"/>
    </location>
</feature>
<feature type="transmembrane region" description="Helical" evidence="1">
    <location>
        <begin position="368"/>
        <end position="385"/>
    </location>
</feature>
<feature type="transmembrane region" description="Helical" evidence="1">
    <location>
        <begin position="447"/>
        <end position="465"/>
    </location>
</feature>
<evidence type="ECO:0000313" key="2">
    <source>
        <dbReference type="EMBL" id="EQB61137.1"/>
    </source>
</evidence>
<feature type="transmembrane region" description="Helical" evidence="1">
    <location>
        <begin position="391"/>
        <end position="410"/>
    </location>
</feature>
<organism evidence="2 3">
    <name type="scientific">Vairimorpha apis BRL 01</name>
    <dbReference type="NCBI Taxonomy" id="1037528"/>
    <lineage>
        <taxon>Eukaryota</taxon>
        <taxon>Fungi</taxon>
        <taxon>Fungi incertae sedis</taxon>
        <taxon>Microsporidia</taxon>
        <taxon>Nosematidae</taxon>
        <taxon>Vairimorpha</taxon>
    </lineage>
</organism>
<keyword evidence="1" id="KW-0812">Transmembrane</keyword>
<protein>
    <submittedName>
        <fullName evidence="2">Uncharacterized protein</fullName>
    </submittedName>
</protein>
<dbReference type="Gene3D" id="3.40.720.10">
    <property type="entry name" value="Alkaline Phosphatase, subunit A"/>
    <property type="match status" value="1"/>
</dbReference>
<dbReference type="PANTHER" id="PTHR23071">
    <property type="entry name" value="PHOSPHATIDYLINOSITOL GLYCAN"/>
    <property type="match status" value="1"/>
</dbReference>
<dbReference type="GO" id="GO:0006506">
    <property type="term" value="P:GPI anchor biosynthetic process"/>
    <property type="evidence" value="ECO:0007669"/>
    <property type="project" value="InterPro"/>
</dbReference>
<dbReference type="GO" id="GO:0005789">
    <property type="term" value="C:endoplasmic reticulum membrane"/>
    <property type="evidence" value="ECO:0007669"/>
    <property type="project" value="TreeGrafter"/>
</dbReference>
<dbReference type="InterPro" id="IPR017850">
    <property type="entry name" value="Alkaline_phosphatase_core_sf"/>
</dbReference>
<dbReference type="EMBL" id="KE647170">
    <property type="protein sequence ID" value="EQB61137.1"/>
    <property type="molecule type" value="Genomic_DNA"/>
</dbReference>
<dbReference type="HOGENOM" id="CLU_533265_0_0_1"/>
<dbReference type="OrthoDB" id="272139at2759"/>
<dbReference type="InterPro" id="IPR002591">
    <property type="entry name" value="Phosphodiest/P_Trfase"/>
</dbReference>
<reference evidence="2 3" key="1">
    <citation type="journal article" date="2013" name="BMC Genomics">
        <title>Genome sequencing and comparative genomics of honey bee microsporidia, Nosema apis reveal novel insights into host-parasite interactions.</title>
        <authorList>
            <person name="Chen Yp."/>
            <person name="Pettis J.S."/>
            <person name="Zhao Y."/>
            <person name="Liu X."/>
            <person name="Tallon L.J."/>
            <person name="Sadzewicz L.D."/>
            <person name="Li R."/>
            <person name="Zheng H."/>
            <person name="Huang S."/>
            <person name="Zhang X."/>
            <person name="Hamilton M.C."/>
            <person name="Pernal S.F."/>
            <person name="Melathopoulos A.P."/>
            <person name="Yan X."/>
            <person name="Evans J.D."/>
        </authorList>
    </citation>
    <scope>NUCLEOTIDE SEQUENCE [LARGE SCALE GENOMIC DNA]</scope>
    <source>
        <strain evidence="2 3">BRL 01</strain>
    </source>
</reference>
<dbReference type="AlphaFoldDB" id="T0L0P1"/>
<keyword evidence="1" id="KW-0472">Membrane</keyword>
<sequence>MPNLYNFPNKFHSLSVSAIPTATAIRIAGLITGSPSNYLEGIKTFINDKINIDNLVNQLYTKYDSKISFYGDRTWIDFCPILNNCPNYTIDPYAKINLVENETKAMSLFLERIGTDRAVLGHFISLDAFGHLYGTRHEEMRNSLVRFDNFIQQVYDKMDDETLLVLTSDHGITDEGEHGGVSKPEMSSFVCFVTKRELKINNVSDQILNLRREYLNLRFENSEGWMVHQDDILPTVCYLMNLSVPNNSYGNVIFELVGDNEYLKWFYQKKIDLLNDKNLIVKDENKNCTDKMSNENYIKNKVCDEFNNENKFCNDYKTDSVTKNSFINLDKLGEDKITKNQPLDENIIKKHYNLTTQIYKKYSGNRPSYLYTCFGLLLFTIILLFNDIKLIFRYYNFLLILVIIMVSHSIRFLKNEKLVWVCLFLINNMSMYNLVVMCMFCWQDNSIIFFLCLVALYLGQFNLIFKSDNINKIREVDADIISREYKYCKVKECCNENKSNKMKELDKNLKK</sequence>
<evidence type="ECO:0000256" key="1">
    <source>
        <dbReference type="SAM" id="Phobius"/>
    </source>
</evidence>
<keyword evidence="3" id="KW-1185">Reference proteome</keyword>
<gene>
    <name evidence="2" type="ORF">NAPIS_ORF01297</name>
</gene>
<proteinExistence type="predicted"/>